<evidence type="ECO:0000256" key="4">
    <source>
        <dbReference type="ARBA" id="ARBA00022729"/>
    </source>
</evidence>
<feature type="chain" id="PRO_5018098639" description="EGF-like domain-containing protein" evidence="9">
    <location>
        <begin position="25"/>
        <end position="434"/>
    </location>
</feature>
<comment type="caution">
    <text evidence="11">The sequence shown here is derived from an EMBL/GenBank/DDBJ whole genome shotgun (WGS) entry which is preliminary data.</text>
</comment>
<evidence type="ECO:0000256" key="3">
    <source>
        <dbReference type="ARBA" id="ARBA00022536"/>
    </source>
</evidence>
<dbReference type="OrthoDB" id="10045365at2759"/>
<keyword evidence="4 9" id="KW-0732">Signal</keyword>
<keyword evidence="7" id="KW-0325">Glycoprotein</keyword>
<dbReference type="InterPro" id="IPR049883">
    <property type="entry name" value="NOTCH1_EGF-like"/>
</dbReference>
<dbReference type="Proteomes" id="UP000275408">
    <property type="component" value="Unassembled WGS sequence"/>
</dbReference>
<keyword evidence="2" id="KW-0964">Secreted</keyword>
<evidence type="ECO:0000259" key="10">
    <source>
        <dbReference type="PROSITE" id="PS50026"/>
    </source>
</evidence>
<dbReference type="Pfam" id="PF07645">
    <property type="entry name" value="EGF_CA"/>
    <property type="match status" value="2"/>
</dbReference>
<evidence type="ECO:0000256" key="8">
    <source>
        <dbReference type="PROSITE-ProRule" id="PRU00076"/>
    </source>
</evidence>
<dbReference type="InterPro" id="IPR026823">
    <property type="entry name" value="cEGF"/>
</dbReference>
<keyword evidence="3 8" id="KW-0245">EGF-like domain</keyword>
<reference evidence="11 12" key="1">
    <citation type="journal article" date="2018" name="Sci. Rep.">
        <title>Comparative analysis of the Pocillopora damicornis genome highlights role of immune system in coral evolution.</title>
        <authorList>
            <person name="Cunning R."/>
            <person name="Bay R.A."/>
            <person name="Gillette P."/>
            <person name="Baker A.C."/>
            <person name="Traylor-Knowles N."/>
        </authorList>
    </citation>
    <scope>NUCLEOTIDE SEQUENCE [LARGE SCALE GENOMIC DNA]</scope>
    <source>
        <strain evidence="11">RSMAS</strain>
        <tissue evidence="11">Whole animal</tissue>
    </source>
</reference>
<dbReference type="InterPro" id="IPR009030">
    <property type="entry name" value="Growth_fac_rcpt_cys_sf"/>
</dbReference>
<dbReference type="Gene3D" id="2.10.25.10">
    <property type="entry name" value="Laminin"/>
    <property type="match status" value="7"/>
</dbReference>
<feature type="domain" description="EGF-like" evidence="10">
    <location>
        <begin position="270"/>
        <end position="310"/>
    </location>
</feature>
<proteinExistence type="predicted"/>
<feature type="signal peptide" evidence="9">
    <location>
        <begin position="1"/>
        <end position="24"/>
    </location>
</feature>
<gene>
    <name evidence="11" type="ORF">pdam_00001639</name>
</gene>
<dbReference type="PANTHER" id="PTHR47333">
    <property type="entry name" value="VON WILLEBRAND FACTOR C AND EGF DOMAIN-CONTAINING PROTEIN"/>
    <property type="match status" value="1"/>
</dbReference>
<dbReference type="FunFam" id="2.10.25.10:FF:000010">
    <property type="entry name" value="Pro-epidermal growth factor"/>
    <property type="match status" value="1"/>
</dbReference>
<keyword evidence="5" id="KW-0677">Repeat</keyword>
<dbReference type="CDD" id="cd00054">
    <property type="entry name" value="EGF_CA"/>
    <property type="match status" value="1"/>
</dbReference>
<dbReference type="PROSITE" id="PS50026">
    <property type="entry name" value="EGF_3"/>
    <property type="match status" value="5"/>
</dbReference>
<dbReference type="InterPro" id="IPR001881">
    <property type="entry name" value="EGF-like_Ca-bd_dom"/>
</dbReference>
<sequence length="434" mass="47748">MNLQVKFALMCAVCVMCVFKSCEARSKRIRPVIHKSLLVVDEQGIDVITDASELTKNAMTKSRKRIFMDDHNFIKRVALVESFLNKTSKEGGPWSIEDNFLKCEHVCRESSKGRAKCECQYGYTLQNDGVSCSDGASRSSSGTKAPSPELEVETGCGNGLKCDHRCVEFGGVPQCACHNGYQLHMNGFTCDDIDECRHSPCSQLCKNTPGSFSCSCQAGFKIQSDKVTCEEEKTKCSMNDIACIQRCTEFGNCSCPPGTAMGPDGQTCVEVNECSLFKGVCHQNCINTPRGYRCTCSKGYELNVNGISCSDIDECARGIHGCHHNCRNVPGSYFCSCSKGFQLSDDLKSCVDINECALYPGICPLPSRCRNTIGSHTCDCPKGFVNHRHKICIDIDECSRYSFLCQHKCVNTPGSYKCTCPPGLRQPINGFMCM</sequence>
<evidence type="ECO:0000256" key="1">
    <source>
        <dbReference type="ARBA" id="ARBA00004613"/>
    </source>
</evidence>
<dbReference type="InterPro" id="IPR000152">
    <property type="entry name" value="EGF-type_Asp/Asn_hydroxyl_site"/>
</dbReference>
<keyword evidence="6" id="KW-1015">Disulfide bond</keyword>
<dbReference type="SMART" id="SM00179">
    <property type="entry name" value="EGF_CA"/>
    <property type="match status" value="5"/>
</dbReference>
<keyword evidence="12" id="KW-1185">Reference proteome</keyword>
<dbReference type="STRING" id="46731.A0A3M6UPN7"/>
<name>A0A3M6UPN7_POCDA</name>
<evidence type="ECO:0000256" key="5">
    <source>
        <dbReference type="ARBA" id="ARBA00022737"/>
    </source>
</evidence>
<evidence type="ECO:0000256" key="9">
    <source>
        <dbReference type="SAM" id="SignalP"/>
    </source>
</evidence>
<feature type="domain" description="EGF-like" evidence="10">
    <location>
        <begin position="192"/>
        <end position="230"/>
    </location>
</feature>
<evidence type="ECO:0000256" key="2">
    <source>
        <dbReference type="ARBA" id="ARBA00022525"/>
    </source>
</evidence>
<comment type="subcellular location">
    <subcellularLocation>
        <location evidence="1">Secreted</location>
    </subcellularLocation>
</comment>
<dbReference type="SUPFAM" id="SSF57184">
    <property type="entry name" value="Growth factor receptor domain"/>
    <property type="match status" value="3"/>
</dbReference>
<feature type="domain" description="EGF-like" evidence="10">
    <location>
        <begin position="352"/>
        <end position="393"/>
    </location>
</feature>
<dbReference type="GO" id="GO:0071944">
    <property type="term" value="C:cell periphery"/>
    <property type="evidence" value="ECO:0007669"/>
    <property type="project" value="UniProtKB-ARBA"/>
</dbReference>
<dbReference type="PANTHER" id="PTHR47333:SF4">
    <property type="entry name" value="EGF-LIKE DOMAIN-CONTAINING PROTEIN"/>
    <property type="match status" value="1"/>
</dbReference>
<dbReference type="FunFam" id="2.10.25.10:FF:000037">
    <property type="entry name" value="Signal peptide, CUB domain and EGF-like domain-containing 2"/>
    <property type="match status" value="1"/>
</dbReference>
<feature type="domain" description="EGF-like" evidence="10">
    <location>
        <begin position="311"/>
        <end position="351"/>
    </location>
</feature>
<dbReference type="PROSITE" id="PS01187">
    <property type="entry name" value="EGF_CA"/>
    <property type="match status" value="2"/>
</dbReference>
<dbReference type="EMBL" id="RCHS01001028">
    <property type="protein sequence ID" value="RMX55559.1"/>
    <property type="molecule type" value="Genomic_DNA"/>
</dbReference>
<dbReference type="InterPro" id="IPR018097">
    <property type="entry name" value="EGF_Ca-bd_CS"/>
</dbReference>
<dbReference type="PROSITE" id="PS00010">
    <property type="entry name" value="ASX_HYDROXYL"/>
    <property type="match status" value="4"/>
</dbReference>
<evidence type="ECO:0000256" key="7">
    <source>
        <dbReference type="ARBA" id="ARBA00023180"/>
    </source>
</evidence>
<dbReference type="FunFam" id="2.10.25.10:FF:000038">
    <property type="entry name" value="Fibrillin 2"/>
    <property type="match status" value="1"/>
</dbReference>
<organism evidence="11 12">
    <name type="scientific">Pocillopora damicornis</name>
    <name type="common">Cauliflower coral</name>
    <name type="synonym">Millepora damicornis</name>
    <dbReference type="NCBI Taxonomy" id="46731"/>
    <lineage>
        <taxon>Eukaryota</taxon>
        <taxon>Metazoa</taxon>
        <taxon>Cnidaria</taxon>
        <taxon>Anthozoa</taxon>
        <taxon>Hexacorallia</taxon>
        <taxon>Scleractinia</taxon>
        <taxon>Astrocoeniina</taxon>
        <taxon>Pocilloporidae</taxon>
        <taxon>Pocillopora</taxon>
    </lineage>
</organism>
<dbReference type="PROSITE" id="PS01186">
    <property type="entry name" value="EGF_2"/>
    <property type="match status" value="4"/>
</dbReference>
<dbReference type="InterPro" id="IPR000742">
    <property type="entry name" value="EGF"/>
</dbReference>
<protein>
    <recommendedName>
        <fullName evidence="10">EGF-like domain-containing protein</fullName>
    </recommendedName>
</protein>
<evidence type="ECO:0000313" key="11">
    <source>
        <dbReference type="EMBL" id="RMX55559.1"/>
    </source>
</evidence>
<comment type="caution">
    <text evidence="8">Lacks conserved residue(s) required for the propagation of feature annotation.</text>
</comment>
<dbReference type="SMART" id="SM00181">
    <property type="entry name" value="EGF"/>
    <property type="match status" value="8"/>
</dbReference>
<dbReference type="FunFam" id="2.10.25.10:FF:000119">
    <property type="entry name" value="vitamin K-dependent protein S"/>
    <property type="match status" value="1"/>
</dbReference>
<evidence type="ECO:0000313" key="12">
    <source>
        <dbReference type="Proteomes" id="UP000275408"/>
    </source>
</evidence>
<dbReference type="FunFam" id="2.10.25.10:FF:000017">
    <property type="entry name" value="latent-transforming growth factor beta-binding protein 4 isoform X1"/>
    <property type="match status" value="1"/>
</dbReference>
<accession>A0A3M6UPN7</accession>
<feature type="domain" description="EGF-like" evidence="10">
    <location>
        <begin position="394"/>
        <end position="430"/>
    </location>
</feature>
<evidence type="ECO:0000256" key="6">
    <source>
        <dbReference type="ARBA" id="ARBA00023157"/>
    </source>
</evidence>
<dbReference type="AlphaFoldDB" id="A0A3M6UPN7"/>
<dbReference type="Pfam" id="PF12662">
    <property type="entry name" value="cEGF"/>
    <property type="match status" value="2"/>
</dbReference>
<dbReference type="InterPro" id="IPR052080">
    <property type="entry name" value="vWF_C/EGF_Fibrillin"/>
</dbReference>
<dbReference type="GO" id="GO:0005576">
    <property type="term" value="C:extracellular region"/>
    <property type="evidence" value="ECO:0007669"/>
    <property type="project" value="UniProtKB-SubCell"/>
</dbReference>
<dbReference type="GO" id="GO:0005509">
    <property type="term" value="F:calcium ion binding"/>
    <property type="evidence" value="ECO:0007669"/>
    <property type="project" value="InterPro"/>
</dbReference>